<proteinExistence type="predicted"/>
<dbReference type="Pfam" id="PF02517">
    <property type="entry name" value="Rce1-like"/>
    <property type="match status" value="1"/>
</dbReference>
<keyword evidence="1" id="KW-0472">Membrane</keyword>
<keyword evidence="4" id="KW-1185">Reference proteome</keyword>
<evidence type="ECO:0000256" key="1">
    <source>
        <dbReference type="SAM" id="Phobius"/>
    </source>
</evidence>
<keyword evidence="3" id="KW-0645">Protease</keyword>
<dbReference type="InterPro" id="IPR003675">
    <property type="entry name" value="Rce1/LyrA-like_dom"/>
</dbReference>
<organism evidence="3 4">
    <name type="scientific">Pedobacter segetis</name>
    <dbReference type="NCBI Taxonomy" id="2793069"/>
    <lineage>
        <taxon>Bacteria</taxon>
        <taxon>Pseudomonadati</taxon>
        <taxon>Bacteroidota</taxon>
        <taxon>Sphingobacteriia</taxon>
        <taxon>Sphingobacteriales</taxon>
        <taxon>Sphingobacteriaceae</taxon>
        <taxon>Pedobacter</taxon>
    </lineage>
</organism>
<feature type="transmembrane region" description="Helical" evidence="1">
    <location>
        <begin position="75"/>
        <end position="93"/>
    </location>
</feature>
<feature type="transmembrane region" description="Helical" evidence="1">
    <location>
        <begin position="100"/>
        <end position="119"/>
    </location>
</feature>
<dbReference type="RefSeq" id="WP_200583729.1">
    <property type="nucleotide sequence ID" value="NZ_JAEHFY010000001.1"/>
</dbReference>
<dbReference type="EMBL" id="JAEHFY010000001">
    <property type="protein sequence ID" value="MBK0381392.1"/>
    <property type="molecule type" value="Genomic_DNA"/>
</dbReference>
<keyword evidence="3" id="KW-0378">Hydrolase</keyword>
<protein>
    <submittedName>
        <fullName evidence="3">CPBP family intramembrane metalloprotease</fullName>
    </submittedName>
</protein>
<gene>
    <name evidence="3" type="ORF">I5M32_00340</name>
</gene>
<accession>A0ABS1BEV4</accession>
<feature type="domain" description="CAAX prenyl protease 2/Lysostaphin resistance protein A-like" evidence="2">
    <location>
        <begin position="157"/>
        <end position="222"/>
    </location>
</feature>
<sequence>MIQQVFQDFLSYVKKPAPFIKEDKSTVFYNQLFPLVIIGLCFSFGSVLLVSTLENLHLIKHLPDFKLFDLKEKKVLLFFMVTVFAPILEETIFRYQLKNIYLAIFAYGILASVLIYKLFTGTTFFMLTLLVAIIITLIIITYTKNKRVQYRFVKRVFPIHFYLTAICFGLVHITNYSNPLAYGISIVLLVLPQLFLGFILGYVRMRFGLSKSMMMHAAYNLIPALALLAGY</sequence>
<evidence type="ECO:0000259" key="2">
    <source>
        <dbReference type="Pfam" id="PF02517"/>
    </source>
</evidence>
<evidence type="ECO:0000313" key="3">
    <source>
        <dbReference type="EMBL" id="MBK0381392.1"/>
    </source>
</evidence>
<keyword evidence="1" id="KW-0812">Transmembrane</keyword>
<dbReference type="GO" id="GO:0008237">
    <property type="term" value="F:metallopeptidase activity"/>
    <property type="evidence" value="ECO:0007669"/>
    <property type="project" value="UniProtKB-KW"/>
</dbReference>
<evidence type="ECO:0000313" key="4">
    <source>
        <dbReference type="Proteomes" id="UP000660024"/>
    </source>
</evidence>
<feature type="transmembrane region" description="Helical" evidence="1">
    <location>
        <begin position="155"/>
        <end position="174"/>
    </location>
</feature>
<feature type="transmembrane region" description="Helical" evidence="1">
    <location>
        <begin position="32"/>
        <end position="53"/>
    </location>
</feature>
<feature type="transmembrane region" description="Helical" evidence="1">
    <location>
        <begin position="125"/>
        <end position="143"/>
    </location>
</feature>
<keyword evidence="1" id="KW-1133">Transmembrane helix</keyword>
<dbReference type="Proteomes" id="UP000660024">
    <property type="component" value="Unassembled WGS sequence"/>
</dbReference>
<keyword evidence="3" id="KW-0482">Metalloprotease</keyword>
<comment type="caution">
    <text evidence="3">The sequence shown here is derived from an EMBL/GenBank/DDBJ whole genome shotgun (WGS) entry which is preliminary data.</text>
</comment>
<feature type="transmembrane region" description="Helical" evidence="1">
    <location>
        <begin position="180"/>
        <end position="203"/>
    </location>
</feature>
<name>A0ABS1BEV4_9SPHI</name>
<reference evidence="3 4" key="1">
    <citation type="submission" date="2020-12" db="EMBL/GenBank/DDBJ databases">
        <title>Bacterial novel species Pedobacter sp. SD-b isolated from soil.</title>
        <authorList>
            <person name="Jung H.-Y."/>
        </authorList>
    </citation>
    <scope>NUCLEOTIDE SEQUENCE [LARGE SCALE GENOMIC DNA]</scope>
    <source>
        <strain evidence="3 4">SD-b</strain>
    </source>
</reference>